<name>E4QA24_CALH1</name>
<sequence length="539" mass="61178">MICSRTFIRSKEFFKVVVLLVCIVFIISSIGMLSPQSKALATTKKVTLTYFVPMSNEASLFYKSFAEIPCYQLMEKATGVKFVFKHPPLAASAAQDQFNLMIASRQLTDIIEWGWDGYPGGPEKAIIDKVIVPLNDYIPKYAPNLKRLLDKNPQIKRMVSSISGKIYGFPALKETPIDAYYGPQVRRDWLEKLKIAPPETVDEWYKMLKAFKTRDPNGNGKADERPFSMLRGAANPRAVFDYCSFLVGAWGIKTDFFQVNGRVKYGAIEPQFKEFMNTLAKWWKDGLIDPDILTMNQQTIQANVLSDKIGAYLGIISGHMGAFLAAKKGTDFDLIGVKYPVLKKGEIARIGQNEYPFTGRAAAITTSCKNIEAACRALDWAYSKDGYMAFNFGVKGKSYMIKNGRPIYTDEILYNPQGLGPKQALAKYALIYGPFVQSREYTLQINLQLPQQKEASKNWGMVKNDIALGPVSLFFTPEETKEIANIMNTINTYYDEMFLKMMTGKYNNYDAFVKTLKKMKIEEAIKIYQNAYNRYMQRK</sequence>
<keyword evidence="7" id="KW-1185">Reference proteome</keyword>
<protein>
    <submittedName>
        <fullName evidence="6">Extracellular solute-binding protein family 1</fullName>
    </submittedName>
</protein>
<evidence type="ECO:0000256" key="1">
    <source>
        <dbReference type="ARBA" id="ARBA00022475"/>
    </source>
</evidence>
<keyword evidence="1" id="KW-1003">Cell membrane</keyword>
<reference evidence="6 7" key="2">
    <citation type="journal article" date="2011" name="J. Bacteriol.">
        <title>Complete genome sequences for the anaerobic, extremely thermophilic plant biomass-degrading bacteria Caldicellulosiruptor hydrothermalis, Caldicellulosiruptor kristjanssonii, Caldicellulosiruptor kronotskyensis, Caldicellulosiruptor owensenis, and Caldicellulosiruptor lactoaceticus.</title>
        <authorList>
            <person name="Blumer-Schuette S.E."/>
            <person name="Ozdemir I."/>
            <person name="Mistry D."/>
            <person name="Lucas S."/>
            <person name="Lapidus A."/>
            <person name="Cheng J.F."/>
            <person name="Goodwin L.A."/>
            <person name="Pitluck S."/>
            <person name="Land M.L."/>
            <person name="Hauser L.J."/>
            <person name="Woyke T."/>
            <person name="Mikhailova N."/>
            <person name="Pati A."/>
            <person name="Kyrpides N.C."/>
            <person name="Ivanova N."/>
            <person name="Detter J.C."/>
            <person name="Walston-Davenport K."/>
            <person name="Han S."/>
            <person name="Adams M.W."/>
            <person name="Kelly R.M."/>
        </authorList>
    </citation>
    <scope>NUCLEOTIDE SEQUENCE [LARGE SCALE GENOMIC DNA]</scope>
    <source>
        <strain evidence="7">DSM 18901 / VKM B-2411 / 108</strain>
    </source>
</reference>
<keyword evidence="4" id="KW-0564">Palmitate</keyword>
<evidence type="ECO:0000313" key="7">
    <source>
        <dbReference type="Proteomes" id="UP000006890"/>
    </source>
</evidence>
<evidence type="ECO:0000256" key="4">
    <source>
        <dbReference type="ARBA" id="ARBA00023139"/>
    </source>
</evidence>
<dbReference type="EMBL" id="CP002219">
    <property type="protein sequence ID" value="ADQ05899.1"/>
    <property type="molecule type" value="Genomic_DNA"/>
</dbReference>
<dbReference type="Proteomes" id="UP000006890">
    <property type="component" value="Chromosome"/>
</dbReference>
<dbReference type="OrthoDB" id="2491264at2"/>
<proteinExistence type="predicted"/>
<accession>E4QA24</accession>
<reference key="1">
    <citation type="submission" date="2010-09" db="EMBL/GenBank/DDBJ databases">
        <title>Complete sequence of Caldicellulosiruptor hydrothermalis 108.</title>
        <authorList>
            <consortium name="US DOE Joint Genome Institute"/>
            <person name="Lucas S."/>
            <person name="Copeland A."/>
            <person name="Lapidus A."/>
            <person name="Cheng J.-F."/>
            <person name="Bruce D."/>
            <person name="Goodwin L."/>
            <person name="Pitluck S."/>
            <person name="Davenport K."/>
            <person name="Detter J.C."/>
            <person name="Han C."/>
            <person name="Tapia R."/>
            <person name="Land M."/>
            <person name="Hauser L."/>
            <person name="Chang Y.-J."/>
            <person name="Jeffries C."/>
            <person name="Kyrpides N."/>
            <person name="Ivanova N."/>
            <person name="Mikhailova N."/>
            <person name="Blumer-Schuette S.E."/>
            <person name="Kelly R.M."/>
            <person name="Woyke T."/>
        </authorList>
    </citation>
    <scope>NUCLEOTIDE SEQUENCE</scope>
    <source>
        <strain>108</strain>
    </source>
</reference>
<dbReference type="RefSeq" id="WP_013402112.1">
    <property type="nucleotide sequence ID" value="NC_014652.1"/>
</dbReference>
<dbReference type="HOGENOM" id="CLU_021021_2_0_9"/>
<dbReference type="AlphaFoldDB" id="E4QA24"/>
<organism evidence="6 7">
    <name type="scientific">Caldicellulosiruptor hydrothermalis (strain DSM 18901 / VKM B-2411 / 108)</name>
    <dbReference type="NCBI Taxonomy" id="632292"/>
    <lineage>
        <taxon>Bacteria</taxon>
        <taxon>Bacillati</taxon>
        <taxon>Bacillota</taxon>
        <taxon>Bacillota incertae sedis</taxon>
        <taxon>Caldicellulosiruptorales</taxon>
        <taxon>Caldicellulosiruptoraceae</taxon>
        <taxon>Caldicellulosiruptor</taxon>
    </lineage>
</organism>
<keyword evidence="3" id="KW-0472">Membrane</keyword>
<evidence type="ECO:0000256" key="2">
    <source>
        <dbReference type="ARBA" id="ARBA00022729"/>
    </source>
</evidence>
<keyword evidence="5" id="KW-0449">Lipoprotein</keyword>
<dbReference type="PANTHER" id="PTHR43649:SF33">
    <property type="entry name" value="POLYGALACTURONAN_RHAMNOGALACTURONAN-BINDING PROTEIN YTCQ"/>
    <property type="match status" value="1"/>
</dbReference>
<dbReference type="eggNOG" id="COG1653">
    <property type="taxonomic scope" value="Bacteria"/>
</dbReference>
<dbReference type="SUPFAM" id="SSF53850">
    <property type="entry name" value="Periplasmic binding protein-like II"/>
    <property type="match status" value="1"/>
</dbReference>
<dbReference type="KEGG" id="chd:Calhy_0138"/>
<gene>
    <name evidence="6" type="ordered locus">Calhy_0138</name>
</gene>
<evidence type="ECO:0000256" key="3">
    <source>
        <dbReference type="ARBA" id="ARBA00023136"/>
    </source>
</evidence>
<keyword evidence="2" id="KW-0732">Signal</keyword>
<evidence type="ECO:0000256" key="5">
    <source>
        <dbReference type="ARBA" id="ARBA00023288"/>
    </source>
</evidence>
<dbReference type="STRING" id="632292.Calhy_0138"/>
<dbReference type="InterPro" id="IPR006059">
    <property type="entry name" value="SBP"/>
</dbReference>
<dbReference type="Gene3D" id="3.40.190.10">
    <property type="entry name" value="Periplasmic binding protein-like II"/>
    <property type="match status" value="2"/>
</dbReference>
<evidence type="ECO:0000313" key="6">
    <source>
        <dbReference type="EMBL" id="ADQ05899.1"/>
    </source>
</evidence>
<dbReference type="Pfam" id="PF01547">
    <property type="entry name" value="SBP_bac_1"/>
    <property type="match status" value="1"/>
</dbReference>
<dbReference type="PANTHER" id="PTHR43649">
    <property type="entry name" value="ARABINOSE-BINDING PROTEIN-RELATED"/>
    <property type="match status" value="1"/>
</dbReference>
<dbReference type="InterPro" id="IPR050490">
    <property type="entry name" value="Bact_solute-bd_prot1"/>
</dbReference>